<gene>
    <name evidence="1" type="ordered locus">Fisuc_1554</name>
    <name evidence="2" type="ordered locus">FSU_2038</name>
</gene>
<proteinExistence type="predicted"/>
<dbReference type="KEGG" id="fsc:FSU_2038"/>
<reference evidence="2" key="3">
    <citation type="submission" date="2010-08" db="EMBL/GenBank/DDBJ databases">
        <authorList>
            <person name="Durkin A.S."/>
            <person name="Nelson K.E."/>
            <person name="Morrison M."/>
            <person name="Forsberg C.W."/>
            <person name="Wilson D.B."/>
            <person name="Russell J.B."/>
            <person name="Cann I.K.O."/>
            <person name="Mackie R.I."/>
            <person name="White B.A."/>
        </authorList>
    </citation>
    <scope>NUCLEOTIDE SEQUENCE</scope>
    <source>
        <strain evidence="2">S85</strain>
    </source>
</reference>
<dbReference type="KEGG" id="fsu:Fisuc_1554"/>
<organism evidence="2 3">
    <name type="scientific">Fibrobacter succinogenes (strain ATCC 19169 / S85)</name>
    <dbReference type="NCBI Taxonomy" id="59374"/>
    <lineage>
        <taxon>Bacteria</taxon>
        <taxon>Pseudomonadati</taxon>
        <taxon>Fibrobacterota</taxon>
        <taxon>Fibrobacteria</taxon>
        <taxon>Fibrobacterales</taxon>
        <taxon>Fibrobacteraceae</taxon>
        <taxon>Fibrobacter</taxon>
    </lineage>
</organism>
<evidence type="ECO:0000313" key="1">
    <source>
        <dbReference type="EMBL" id="ACX75151.1"/>
    </source>
</evidence>
<dbReference type="AlphaFoldDB" id="C9RRG5"/>
<name>C9RRG5_FIBSS</name>
<dbReference type="EMBL" id="CP002158">
    <property type="protein sequence ID" value="ADL25891.1"/>
    <property type="molecule type" value="Genomic_DNA"/>
</dbReference>
<evidence type="ECO:0000313" key="4">
    <source>
        <dbReference type="Proteomes" id="UP000001497"/>
    </source>
</evidence>
<reference evidence="1 4" key="1">
    <citation type="submission" date="2009-10" db="EMBL/GenBank/DDBJ databases">
        <title>Complete sequence of Fibrobacter succinogenes subsp. succinogenes S85.</title>
        <authorList>
            <consortium name="US DOE Joint Genome Institute"/>
            <person name="Lucas S."/>
            <person name="Copeland A."/>
            <person name="Lapidus A."/>
            <person name="Glavina del Rio T."/>
            <person name="Tice H."/>
            <person name="Bruce D."/>
            <person name="Goodwin L."/>
            <person name="Pitluck S."/>
            <person name="Chertkov O."/>
            <person name="Detter J.C."/>
            <person name="Han C."/>
            <person name="Tapia R."/>
            <person name="Larimer F."/>
            <person name="Land M."/>
            <person name="Hauser L."/>
            <person name="Kyrpides N."/>
            <person name="Mikhailova N."/>
            <person name="Weimer P.J."/>
            <person name="Stevenson D.M."/>
            <person name="Boyum J."/>
            <person name="Brumm P.I."/>
            <person name="Mead D."/>
        </authorList>
    </citation>
    <scope>NUCLEOTIDE SEQUENCE [LARGE SCALE GENOMIC DNA]</scope>
    <source>
        <strain evidence="4">ATCC 19169 / S85</strain>
        <strain evidence="1">S85</strain>
    </source>
</reference>
<sequence>MSILGKIKKFIIDIIGDADAVSVLISDCEVPDKEFEEGTKGYDNTLDAIADGKFGYRPEFDKLLRRYGRTFKGPKPNAKKYQESNVFTRTKKNAWLYDSINEALRQQAESAAQFSCDEEPKSFKEKIQKAEFVEVEIVDTER</sequence>
<dbReference type="EMBL" id="CP001792">
    <property type="protein sequence ID" value="ACX75151.1"/>
    <property type="molecule type" value="Genomic_DNA"/>
</dbReference>
<protein>
    <submittedName>
        <fullName evidence="2">Uncharacterized protein</fullName>
    </submittedName>
</protein>
<accession>C9RRG5</accession>
<dbReference type="Proteomes" id="UP000001497">
    <property type="component" value="Chromosome"/>
</dbReference>
<dbReference type="Proteomes" id="UP000000517">
    <property type="component" value="Chromosome"/>
</dbReference>
<evidence type="ECO:0000313" key="3">
    <source>
        <dbReference type="Proteomes" id="UP000000517"/>
    </source>
</evidence>
<dbReference type="HOGENOM" id="CLU_1812925_0_0_0"/>
<keyword evidence="4" id="KW-1185">Reference proteome</keyword>
<evidence type="ECO:0000313" key="2">
    <source>
        <dbReference type="EMBL" id="ADL25891.1"/>
    </source>
</evidence>
<reference evidence="3" key="2">
    <citation type="submission" date="2010-08" db="EMBL/GenBank/DDBJ databases">
        <title>Complete sequence of Fibrobacter succinogenes subsp. succinogenes S85.</title>
        <authorList>
            <person name="Durkin A.S."/>
            <person name="Nelson K.E."/>
            <person name="Morrison M."/>
            <person name="Forsberg C.W."/>
            <person name="Wilson D.B."/>
            <person name="Russell J.B."/>
            <person name="Cann I.K.O."/>
            <person name="Mackie R.I."/>
            <person name="White B.A."/>
        </authorList>
    </citation>
    <scope>NUCLEOTIDE SEQUENCE [LARGE SCALE GENOMIC DNA]</scope>
    <source>
        <strain evidence="3">ATCC 19169 / S85</strain>
    </source>
</reference>
<dbReference type="RefSeq" id="WP_014546239.1">
    <property type="nucleotide sequence ID" value="NC_013410.1"/>
</dbReference>